<feature type="compositionally biased region" description="Polar residues" evidence="1">
    <location>
        <begin position="66"/>
        <end position="79"/>
    </location>
</feature>
<dbReference type="AlphaFoldDB" id="A0AAD9N740"/>
<name>A0AAD9N740_RIDPI</name>
<comment type="caution">
    <text evidence="2">The sequence shown here is derived from an EMBL/GenBank/DDBJ whole genome shotgun (WGS) entry which is preliminary data.</text>
</comment>
<evidence type="ECO:0000313" key="2">
    <source>
        <dbReference type="EMBL" id="KAK2159250.1"/>
    </source>
</evidence>
<dbReference type="EMBL" id="JAODUO010001733">
    <property type="protein sequence ID" value="KAK2159250.1"/>
    <property type="molecule type" value="Genomic_DNA"/>
</dbReference>
<evidence type="ECO:0000256" key="1">
    <source>
        <dbReference type="SAM" id="MobiDB-lite"/>
    </source>
</evidence>
<dbReference type="Proteomes" id="UP001209878">
    <property type="component" value="Unassembled WGS sequence"/>
</dbReference>
<organism evidence="2 3">
    <name type="scientific">Ridgeia piscesae</name>
    <name type="common">Tubeworm</name>
    <dbReference type="NCBI Taxonomy" id="27915"/>
    <lineage>
        <taxon>Eukaryota</taxon>
        <taxon>Metazoa</taxon>
        <taxon>Spiralia</taxon>
        <taxon>Lophotrochozoa</taxon>
        <taxon>Annelida</taxon>
        <taxon>Polychaeta</taxon>
        <taxon>Sedentaria</taxon>
        <taxon>Canalipalpata</taxon>
        <taxon>Sabellida</taxon>
        <taxon>Siboglinidae</taxon>
        <taxon>Ridgeia</taxon>
    </lineage>
</organism>
<protein>
    <submittedName>
        <fullName evidence="2">Uncharacterized protein</fullName>
    </submittedName>
</protein>
<reference evidence="2" key="1">
    <citation type="journal article" date="2023" name="Mol. Biol. Evol.">
        <title>Third-Generation Sequencing Reveals the Adaptive Role of the Epigenome in Three Deep-Sea Polychaetes.</title>
        <authorList>
            <person name="Perez M."/>
            <person name="Aroh O."/>
            <person name="Sun Y."/>
            <person name="Lan Y."/>
            <person name="Juniper S.K."/>
            <person name="Young C.R."/>
            <person name="Angers B."/>
            <person name="Qian P.Y."/>
        </authorList>
    </citation>
    <scope>NUCLEOTIDE SEQUENCE</scope>
    <source>
        <strain evidence="2">R07B-5</strain>
    </source>
</reference>
<evidence type="ECO:0000313" key="3">
    <source>
        <dbReference type="Proteomes" id="UP001209878"/>
    </source>
</evidence>
<feature type="compositionally biased region" description="Basic residues" evidence="1">
    <location>
        <begin position="153"/>
        <end position="164"/>
    </location>
</feature>
<accession>A0AAD9N740</accession>
<sequence>MRMLRGKGVLMPPFMNESSKLSFEYLLLPPRSAPVAAPPGLASKASVLTTAALLLVGACRPGRPTDSPQTLSVSACRTDTPSDRGRRTLRAVFARSNDRRRGPAHAPRRATKCSSVHRRANAAESYNTATERERTASVTFSRGLRPPANRSWRSTRGKGTRRSARSPPSRSVRIRALRRRTHDGLNSAGRLCGPIRLPLNGFTYC</sequence>
<feature type="region of interest" description="Disordered" evidence="1">
    <location>
        <begin position="63"/>
        <end position="172"/>
    </location>
</feature>
<keyword evidence="3" id="KW-1185">Reference proteome</keyword>
<feature type="compositionally biased region" description="Basic residues" evidence="1">
    <location>
        <begin position="102"/>
        <end position="120"/>
    </location>
</feature>
<proteinExistence type="predicted"/>
<gene>
    <name evidence="2" type="ORF">NP493_1734g00013</name>
</gene>